<dbReference type="AlphaFoldDB" id="A0AAN8N873"/>
<gene>
    <name evidence="1" type="ORF">TWF718_005730</name>
</gene>
<protein>
    <submittedName>
        <fullName evidence="1">Uncharacterized protein</fullName>
    </submittedName>
</protein>
<reference evidence="1 2" key="1">
    <citation type="submission" date="2019-10" db="EMBL/GenBank/DDBJ databases">
        <authorList>
            <person name="Palmer J.M."/>
        </authorList>
    </citation>
    <scope>NUCLEOTIDE SEQUENCE [LARGE SCALE GENOMIC DNA]</scope>
    <source>
        <strain evidence="1 2">TWF718</strain>
    </source>
</reference>
<evidence type="ECO:0000313" key="2">
    <source>
        <dbReference type="Proteomes" id="UP001313282"/>
    </source>
</evidence>
<evidence type="ECO:0000313" key="1">
    <source>
        <dbReference type="EMBL" id="KAK6347910.1"/>
    </source>
</evidence>
<dbReference type="Proteomes" id="UP001313282">
    <property type="component" value="Unassembled WGS sequence"/>
</dbReference>
<accession>A0AAN8N873</accession>
<proteinExistence type="predicted"/>
<name>A0AAN8N873_9PEZI</name>
<comment type="caution">
    <text evidence="1">The sequence shown here is derived from an EMBL/GenBank/DDBJ whole genome shotgun (WGS) entry which is preliminary data.</text>
</comment>
<keyword evidence="2" id="KW-1185">Reference proteome</keyword>
<sequence length="254" mass="28431">MTKLTFSLAHAYQHLPARKFRQARRSSLRKINTRWSSRLFRFKDIPEFPKATAKIGREAEPEITRTQLDFRAGHHSFNISKSLDPDYNLRIEVPIRHQPDQDASFRCGLSSPAAKAAEAAEAKAKVAEAVVKAEVEAFAKALAKAIAEAEDRAKARAKASSRLPLKMRFPPPGVVRSSEALKNLSYVGRRVVQRTQLDLRVDYGSFVIDTLLDPEHEITIEVPFRVKPFLADLVSLVDQISKIVVPILAVLALL</sequence>
<dbReference type="EMBL" id="JAVHNR010000003">
    <property type="protein sequence ID" value="KAK6347910.1"/>
    <property type="molecule type" value="Genomic_DNA"/>
</dbReference>
<organism evidence="1 2">
    <name type="scientific">Orbilia javanica</name>
    <dbReference type="NCBI Taxonomy" id="47235"/>
    <lineage>
        <taxon>Eukaryota</taxon>
        <taxon>Fungi</taxon>
        <taxon>Dikarya</taxon>
        <taxon>Ascomycota</taxon>
        <taxon>Pezizomycotina</taxon>
        <taxon>Orbiliomycetes</taxon>
        <taxon>Orbiliales</taxon>
        <taxon>Orbiliaceae</taxon>
        <taxon>Orbilia</taxon>
    </lineage>
</organism>